<reference evidence="7 8" key="1">
    <citation type="submission" date="2017-01" db="EMBL/GenBank/DDBJ databases">
        <title>First insights into the biology of 'candidatus Vampirococcus archaeovorus'.</title>
        <authorList>
            <person name="Kizina J."/>
            <person name="Jordan S."/>
            <person name="Stueber K."/>
            <person name="Reinhardt R."/>
            <person name="Harder J."/>
        </authorList>
    </citation>
    <scope>NUCLEOTIDE SEQUENCE [LARGE SCALE GENOMIC DNA]</scope>
    <source>
        <strain evidence="7 8">LiM</strain>
    </source>
</reference>
<dbReference type="Gene3D" id="3.30.1370.130">
    <property type="match status" value="1"/>
</dbReference>
<dbReference type="InterPro" id="IPR051808">
    <property type="entry name" value="Type_IV_pilus_biogenesis"/>
</dbReference>
<organism evidence="7 8">
    <name type="scientific">Velamenicoccus archaeovorus</name>
    <dbReference type="NCBI Taxonomy" id="1930593"/>
    <lineage>
        <taxon>Bacteria</taxon>
        <taxon>Pseudomonadati</taxon>
        <taxon>Candidatus Omnitrophota</taxon>
        <taxon>Candidatus Velamenicoccus</taxon>
    </lineage>
</organism>
<dbReference type="Pfam" id="PF00263">
    <property type="entry name" value="Secretin"/>
    <property type="match status" value="1"/>
</dbReference>
<name>A0A410P534_VELA1</name>
<evidence type="ECO:0000313" key="8">
    <source>
        <dbReference type="Proteomes" id="UP000287243"/>
    </source>
</evidence>
<evidence type="ECO:0000259" key="6">
    <source>
        <dbReference type="SMART" id="SM00965"/>
    </source>
</evidence>
<dbReference type="PANTHER" id="PTHR30604:SF1">
    <property type="entry name" value="DNA UTILIZATION PROTEIN HOFQ"/>
    <property type="match status" value="1"/>
</dbReference>
<keyword evidence="3" id="KW-0472">Membrane</keyword>
<evidence type="ECO:0000256" key="3">
    <source>
        <dbReference type="ARBA" id="ARBA00023136"/>
    </source>
</evidence>
<dbReference type="InterPro" id="IPR038591">
    <property type="entry name" value="NolW-like_sf"/>
</dbReference>
<dbReference type="SMART" id="SM00965">
    <property type="entry name" value="STN"/>
    <property type="match status" value="1"/>
</dbReference>
<dbReference type="OrthoDB" id="9775455at2"/>
<dbReference type="NCBIfam" id="TIGR02515">
    <property type="entry name" value="IV_pilus_PilQ"/>
    <property type="match status" value="1"/>
</dbReference>
<evidence type="ECO:0000256" key="5">
    <source>
        <dbReference type="RuleBase" id="RU004003"/>
    </source>
</evidence>
<dbReference type="InterPro" id="IPR013355">
    <property type="entry name" value="Pilus_4_PilQ"/>
</dbReference>
<dbReference type="RefSeq" id="WP_128699989.1">
    <property type="nucleotide sequence ID" value="NZ_CP019384.1"/>
</dbReference>
<evidence type="ECO:0000256" key="2">
    <source>
        <dbReference type="ARBA" id="ARBA00022448"/>
    </source>
</evidence>
<gene>
    <name evidence="7" type="ORF">BU251_05575</name>
</gene>
<accession>A0A410P534</accession>
<sequence>MRGPRFCRMLLGVLFVFAIGAIGVAQEPGAMNEETTGNQEAAIQGAVSAAAAPSIEMIAAPPEEEQVKTDLITLDFKEANIRDVLKVISYKSGVNIVASPEVTGTVNVRITDVPWEKALDVILKTYGYAYDKQENIIMVAPLEKLTAQRKMEQDLAQVQPVATEVVVLQYIDAIDAQKAIEPQLSPRGKITNLEITGQAGWGFGGAFSEKRSRAVSTTSRSKTLIISDIPPVLERIKEVLKSIDVKPKLVLIETRIVEVSLDKLRDIGVDFATGGAGSSSSTTVTTDSITQSLKAGGHSFGGVGVTPAAFAPQATAITTANTGMNFVFQKLSGSEFEVTIHALEENVAANILSAPSILTLDNQEATILVGEQFPIVATTKSSDTSTTVDVSLESYKDIGIQLNVIPQVSGKDRDYINMIVHPAVTDEGTLIENRYPRITTREAQTQLLMKSGETVVIGGLIKDQKEESVQGVPFLRKIPFVGKLFERTTVDTQKIELLIFITAHIVDDRELTGDELATLERSLGFKQVNQK</sequence>
<dbReference type="KEGG" id="vai:BU251_05575"/>
<protein>
    <submittedName>
        <fullName evidence="7">Type II secretory pathway component GspD/PulD (Secretin)</fullName>
    </submittedName>
</protein>
<keyword evidence="8" id="KW-1185">Reference proteome</keyword>
<dbReference type="GO" id="GO:0019867">
    <property type="term" value="C:outer membrane"/>
    <property type="evidence" value="ECO:0007669"/>
    <property type="project" value="InterPro"/>
</dbReference>
<dbReference type="InterPro" id="IPR004846">
    <property type="entry name" value="T2SS/T3SS_dom"/>
</dbReference>
<dbReference type="GO" id="GO:0009306">
    <property type="term" value="P:protein secretion"/>
    <property type="evidence" value="ECO:0007669"/>
    <property type="project" value="InterPro"/>
</dbReference>
<dbReference type="PANTHER" id="PTHR30604">
    <property type="entry name" value="PROTEIN TRANSPORT PROTEIN HOFQ"/>
    <property type="match status" value="1"/>
</dbReference>
<comment type="similarity">
    <text evidence="5">Belongs to the bacterial secretin family.</text>
</comment>
<dbReference type="PRINTS" id="PR00811">
    <property type="entry name" value="BCTERIALGSPD"/>
</dbReference>
<dbReference type="Proteomes" id="UP000287243">
    <property type="component" value="Chromosome"/>
</dbReference>
<evidence type="ECO:0000256" key="4">
    <source>
        <dbReference type="ARBA" id="ARBA00023237"/>
    </source>
</evidence>
<evidence type="ECO:0000313" key="7">
    <source>
        <dbReference type="EMBL" id="QAT17233.1"/>
    </source>
</evidence>
<feature type="domain" description="Secretin/TonB short N-terminal" evidence="6">
    <location>
        <begin position="94"/>
        <end position="142"/>
    </location>
</feature>
<keyword evidence="2" id="KW-0813">Transport</keyword>
<dbReference type="Pfam" id="PF07660">
    <property type="entry name" value="STN"/>
    <property type="match status" value="1"/>
</dbReference>
<dbReference type="Gene3D" id="3.30.1370.120">
    <property type="match status" value="1"/>
</dbReference>
<proteinExistence type="inferred from homology"/>
<comment type="subcellular location">
    <subcellularLocation>
        <location evidence="1">Membrane</location>
    </subcellularLocation>
</comment>
<dbReference type="InterPro" id="IPR001775">
    <property type="entry name" value="GspD/PilQ"/>
</dbReference>
<evidence type="ECO:0000256" key="1">
    <source>
        <dbReference type="ARBA" id="ARBA00004370"/>
    </source>
</evidence>
<dbReference type="AlphaFoldDB" id="A0A410P534"/>
<dbReference type="EMBL" id="CP019384">
    <property type="protein sequence ID" value="QAT17233.1"/>
    <property type="molecule type" value="Genomic_DNA"/>
</dbReference>
<keyword evidence="4" id="KW-0998">Cell outer membrane</keyword>
<dbReference type="InterPro" id="IPR011662">
    <property type="entry name" value="Secretin/TonB_short_N"/>
</dbReference>